<name>A0A409X2N4_9AGAR</name>
<dbReference type="EMBL" id="NHTK01004777">
    <property type="protein sequence ID" value="PPQ85007.1"/>
    <property type="molecule type" value="Genomic_DNA"/>
</dbReference>
<keyword evidence="4" id="KW-1185">Reference proteome</keyword>
<dbReference type="SUPFAM" id="SSF49899">
    <property type="entry name" value="Concanavalin A-like lectins/glucanases"/>
    <property type="match status" value="1"/>
</dbReference>
<evidence type="ECO:0000256" key="1">
    <source>
        <dbReference type="ARBA" id="ARBA00007792"/>
    </source>
</evidence>
<dbReference type="InterPro" id="IPR033119">
    <property type="entry name" value="GH11_AS_2"/>
</dbReference>
<organism evidence="3 4">
    <name type="scientific">Panaeolus cyanescens</name>
    <dbReference type="NCBI Taxonomy" id="181874"/>
    <lineage>
        <taxon>Eukaryota</taxon>
        <taxon>Fungi</taxon>
        <taxon>Dikarya</taxon>
        <taxon>Basidiomycota</taxon>
        <taxon>Agaricomycotina</taxon>
        <taxon>Agaricomycetes</taxon>
        <taxon>Agaricomycetidae</taxon>
        <taxon>Agaricales</taxon>
        <taxon>Agaricineae</taxon>
        <taxon>Galeropsidaceae</taxon>
        <taxon>Panaeolus</taxon>
    </lineage>
</organism>
<feature type="domain" description="GH11" evidence="2">
    <location>
        <begin position="1"/>
        <end position="26"/>
    </location>
</feature>
<dbReference type="UniPathway" id="UPA00114"/>
<dbReference type="Gene3D" id="2.60.120.180">
    <property type="match status" value="1"/>
</dbReference>
<dbReference type="GO" id="GO:0004553">
    <property type="term" value="F:hydrolase activity, hydrolyzing O-glycosyl compounds"/>
    <property type="evidence" value="ECO:0007669"/>
    <property type="project" value="InterPro"/>
</dbReference>
<dbReference type="InterPro" id="IPR013320">
    <property type="entry name" value="ConA-like_dom_sf"/>
</dbReference>
<dbReference type="Pfam" id="PF00457">
    <property type="entry name" value="Glyco_hydro_11"/>
    <property type="match status" value="1"/>
</dbReference>
<evidence type="ECO:0000259" key="2">
    <source>
        <dbReference type="Pfam" id="PF00457"/>
    </source>
</evidence>
<dbReference type="InParanoid" id="A0A409X2N4"/>
<dbReference type="InterPro" id="IPR033123">
    <property type="entry name" value="GH11_dom"/>
</dbReference>
<dbReference type="PROSITE" id="PS00777">
    <property type="entry name" value="GH11_2"/>
    <property type="match status" value="1"/>
</dbReference>
<dbReference type="GO" id="GO:0045493">
    <property type="term" value="P:xylan catabolic process"/>
    <property type="evidence" value="ECO:0007669"/>
    <property type="project" value="UniProtKB-UniPathway"/>
</dbReference>
<reference evidence="3 4" key="1">
    <citation type="journal article" date="2018" name="Evol. Lett.">
        <title>Horizontal gene cluster transfer increased hallucinogenic mushroom diversity.</title>
        <authorList>
            <person name="Reynolds H.T."/>
            <person name="Vijayakumar V."/>
            <person name="Gluck-Thaler E."/>
            <person name="Korotkin H.B."/>
            <person name="Matheny P.B."/>
            <person name="Slot J.C."/>
        </authorList>
    </citation>
    <scope>NUCLEOTIDE SEQUENCE [LARGE SCALE GENOMIC DNA]</scope>
    <source>
        <strain evidence="3 4">2629</strain>
    </source>
</reference>
<dbReference type="InterPro" id="IPR013319">
    <property type="entry name" value="GH11/12"/>
</dbReference>
<comment type="caution">
    <text evidence="3">The sequence shown here is derived from an EMBL/GenBank/DDBJ whole genome shotgun (WGS) entry which is preliminary data.</text>
</comment>
<dbReference type="Proteomes" id="UP000284842">
    <property type="component" value="Unassembled WGS sequence"/>
</dbReference>
<protein>
    <recommendedName>
        <fullName evidence="2">GH11 domain-containing protein</fullName>
    </recommendedName>
</protein>
<gene>
    <name evidence="3" type="ORF">CVT24_010377</name>
</gene>
<evidence type="ECO:0000313" key="4">
    <source>
        <dbReference type="Proteomes" id="UP000284842"/>
    </source>
</evidence>
<sequence length="28" mass="3017">MNLGSQHNYQIVATEGYFSSGNAQITVS</sequence>
<proteinExistence type="inferred from homology"/>
<accession>A0A409X2N4</accession>
<evidence type="ECO:0000313" key="3">
    <source>
        <dbReference type="EMBL" id="PPQ85007.1"/>
    </source>
</evidence>
<comment type="similarity">
    <text evidence="1">Belongs to the glycosyl hydrolase 11 (cellulase G) family.</text>
</comment>
<dbReference type="AlphaFoldDB" id="A0A409X2N4"/>